<comment type="similarity">
    <text evidence="1">Belongs to the CSN12 family.</text>
</comment>
<evidence type="ECO:0000313" key="3">
    <source>
        <dbReference type="EMBL" id="KJR82182.1"/>
    </source>
</evidence>
<name>A0A0F2LXJ1_SPOSC</name>
<protein>
    <submittedName>
        <fullName evidence="3">COP9 signalosome complex subunit 12</fullName>
    </submittedName>
</protein>
<dbReference type="InterPro" id="IPR000717">
    <property type="entry name" value="PCI_dom"/>
</dbReference>
<dbReference type="SMART" id="SM00753">
    <property type="entry name" value="PAM"/>
    <property type="match status" value="1"/>
</dbReference>
<dbReference type="RefSeq" id="XP_016584858.1">
    <property type="nucleotide sequence ID" value="XM_016730119.1"/>
</dbReference>
<dbReference type="PROSITE" id="PS50250">
    <property type="entry name" value="PCI"/>
    <property type="match status" value="1"/>
</dbReference>
<dbReference type="PANTHER" id="PTHR12732:SF0">
    <property type="entry name" value="PCI DOMAIN-CONTAINING PROTEIN 2"/>
    <property type="match status" value="1"/>
</dbReference>
<sequence>MDKLFREFGQAMQRYNGNELSLTLSPVAPADDPYRLRNICNGANHHDAKAVIKRKIQNNSDGLGHAEVMGWTDVYYAYWKALGQILLVEDEQSGRGSGPVSTWTRVYEAWKDVINAVHRGYTNHGFEAWTVPCLYVVGNHLRIFAVRADEERANASSSATGPAFVGEAAFQDDFDADSEKNQQLEDCARQLNRLFQLCLSDRTQDLVHSRKWGIYGLINLLFKTYFKLNSASLSRNILRALTAYKGDMPGLDKFPRSQRVTFKYYEGVVYFLEENYAEAETHLTEAYELCYTHATRNKEQILTYLIPCHLITSHALPSKQLLAPYPKLQTLFGPLSASIKKGDLEAFSQVLHDNEEDFIKLRIYLTVERGRDICLRNLLRKVFIAGGFEEATEPGKAPLRKTRVPISHFTAGLWAMKQTDLDLDEVECLLANMIYKNFMKGYIHHERGIVVLSKAEAFPGTGV</sequence>
<dbReference type="VEuPathDB" id="FungiDB:SPSK_03280"/>
<dbReference type="KEGG" id="ssck:SPSK_03280"/>
<evidence type="ECO:0000256" key="1">
    <source>
        <dbReference type="ARBA" id="ARBA00025771"/>
    </source>
</evidence>
<dbReference type="GO" id="GO:0003690">
    <property type="term" value="F:double-stranded DNA binding"/>
    <property type="evidence" value="ECO:0007669"/>
    <property type="project" value="InterPro"/>
</dbReference>
<dbReference type="EMBL" id="AXCR01000010">
    <property type="protein sequence ID" value="KJR82182.1"/>
    <property type="molecule type" value="Genomic_DNA"/>
</dbReference>
<dbReference type="GeneID" id="27665396"/>
<reference evidence="3 4" key="2">
    <citation type="journal article" date="2015" name="Eukaryot. Cell">
        <title>Asexual propagation of a virulent clone complex in a human and feline outbreak of sporotrichosis.</title>
        <authorList>
            <person name="Teixeira Mde M."/>
            <person name="Rodrigues A.M."/>
            <person name="Tsui C.K."/>
            <person name="de Almeida L.G."/>
            <person name="Van Diepeningen A.D."/>
            <person name="van den Ende B.G."/>
            <person name="Fernandes G.F."/>
            <person name="Kano R."/>
            <person name="Hamelin R.C."/>
            <person name="Lopes-Bezerra L.M."/>
            <person name="Vasconcelos A.T."/>
            <person name="de Hoog S."/>
            <person name="de Camargo Z.P."/>
            <person name="Felipe M.S."/>
        </authorList>
    </citation>
    <scope>NUCLEOTIDE SEQUENCE [LARGE SCALE GENOMIC DNA]</scope>
    <source>
        <strain evidence="3 4">1099-18</strain>
    </source>
</reference>
<comment type="caution">
    <text evidence="3">The sequence shown here is derived from an EMBL/GenBank/DDBJ whole genome shotgun (WGS) entry which is preliminary data.</text>
</comment>
<dbReference type="PANTHER" id="PTHR12732">
    <property type="entry name" value="UNCHARACTERIZED PROTEASOME COMPONENT REGION PCI-CONTAINING"/>
    <property type="match status" value="1"/>
</dbReference>
<gene>
    <name evidence="3" type="ORF">SPSK_03280</name>
</gene>
<reference evidence="3 4" key="1">
    <citation type="journal article" date="2014" name="BMC Genomics">
        <title>Comparative genomics of the major fungal agents of human and animal Sporotrichosis: Sporothrix schenckii and Sporothrix brasiliensis.</title>
        <authorList>
            <person name="Teixeira M.M."/>
            <person name="de Almeida L.G."/>
            <person name="Kubitschek-Barreira P."/>
            <person name="Alves F.L."/>
            <person name="Kioshima E.S."/>
            <person name="Abadio A.K."/>
            <person name="Fernandes L."/>
            <person name="Derengowski L.S."/>
            <person name="Ferreira K.S."/>
            <person name="Souza R.C."/>
            <person name="Ruiz J.C."/>
            <person name="de Andrade N.C."/>
            <person name="Paes H.C."/>
            <person name="Nicola A.M."/>
            <person name="Albuquerque P."/>
            <person name="Gerber A.L."/>
            <person name="Martins V.P."/>
            <person name="Peconick L.D."/>
            <person name="Neto A.V."/>
            <person name="Chaucanez C.B."/>
            <person name="Silva P.A."/>
            <person name="Cunha O.L."/>
            <person name="de Oliveira F.F."/>
            <person name="dos Santos T.C."/>
            <person name="Barros A.L."/>
            <person name="Soares M.A."/>
            <person name="de Oliveira L.M."/>
            <person name="Marini M.M."/>
            <person name="Villalobos-Duno H."/>
            <person name="Cunha M.M."/>
            <person name="de Hoog S."/>
            <person name="da Silveira J.F."/>
            <person name="Henrissat B."/>
            <person name="Nino-Vega G.A."/>
            <person name="Cisalpino P.S."/>
            <person name="Mora-Montes H.M."/>
            <person name="Almeida S.R."/>
            <person name="Stajich J.E."/>
            <person name="Lopes-Bezerra L.M."/>
            <person name="Vasconcelos A.T."/>
            <person name="Felipe M.S."/>
        </authorList>
    </citation>
    <scope>NUCLEOTIDE SEQUENCE [LARGE SCALE GENOMIC DNA]</scope>
    <source>
        <strain evidence="3 4">1099-18</strain>
    </source>
</reference>
<evidence type="ECO:0000259" key="2">
    <source>
        <dbReference type="PROSITE" id="PS50250"/>
    </source>
</evidence>
<dbReference type="InterPro" id="IPR036388">
    <property type="entry name" value="WH-like_DNA-bd_sf"/>
</dbReference>
<dbReference type="Proteomes" id="UP000033710">
    <property type="component" value="Unassembled WGS sequence"/>
</dbReference>
<feature type="domain" description="PCI" evidence="2">
    <location>
        <begin position="260"/>
        <end position="457"/>
    </location>
</feature>
<dbReference type="Gene3D" id="1.10.10.10">
    <property type="entry name" value="Winged helix-like DNA-binding domain superfamily/Winged helix DNA-binding domain"/>
    <property type="match status" value="1"/>
</dbReference>
<proteinExistence type="inferred from homology"/>
<dbReference type="Pfam" id="PF01399">
    <property type="entry name" value="PCI"/>
    <property type="match status" value="1"/>
</dbReference>
<dbReference type="OrthoDB" id="10252687at2759"/>
<accession>A0A0F2LXJ1</accession>
<dbReference type="AlphaFoldDB" id="A0A0F2LXJ1"/>
<dbReference type="InterPro" id="IPR045114">
    <property type="entry name" value="Csn12-like"/>
</dbReference>
<dbReference type="GO" id="GO:0003723">
    <property type="term" value="F:RNA binding"/>
    <property type="evidence" value="ECO:0007669"/>
    <property type="project" value="InterPro"/>
</dbReference>
<evidence type="ECO:0000313" key="4">
    <source>
        <dbReference type="Proteomes" id="UP000033710"/>
    </source>
</evidence>
<organism evidence="3 4">
    <name type="scientific">Sporothrix schenckii 1099-18</name>
    <dbReference type="NCBI Taxonomy" id="1397361"/>
    <lineage>
        <taxon>Eukaryota</taxon>
        <taxon>Fungi</taxon>
        <taxon>Dikarya</taxon>
        <taxon>Ascomycota</taxon>
        <taxon>Pezizomycotina</taxon>
        <taxon>Sordariomycetes</taxon>
        <taxon>Sordariomycetidae</taxon>
        <taxon>Ophiostomatales</taxon>
        <taxon>Ophiostomataceae</taxon>
        <taxon>Sporothrix</taxon>
    </lineage>
</organism>